<feature type="region of interest" description="Disordered" evidence="1">
    <location>
        <begin position="1"/>
        <end position="41"/>
    </location>
</feature>
<organism evidence="3">
    <name type="scientific">Selaginella moellendorffii</name>
    <name type="common">Spikemoss</name>
    <dbReference type="NCBI Taxonomy" id="88036"/>
    <lineage>
        <taxon>Eukaryota</taxon>
        <taxon>Viridiplantae</taxon>
        <taxon>Streptophyta</taxon>
        <taxon>Embryophyta</taxon>
        <taxon>Tracheophyta</taxon>
        <taxon>Lycopodiopsida</taxon>
        <taxon>Selaginellales</taxon>
        <taxon>Selaginellaceae</taxon>
        <taxon>Selaginella</taxon>
    </lineage>
</organism>
<feature type="compositionally biased region" description="Basic and acidic residues" evidence="1">
    <location>
        <begin position="1"/>
        <end position="11"/>
    </location>
</feature>
<evidence type="ECO:0000313" key="3">
    <source>
        <dbReference type="Proteomes" id="UP000001514"/>
    </source>
</evidence>
<dbReference type="Gramene" id="EFJ28535">
    <property type="protein sequence ID" value="EFJ28535"/>
    <property type="gene ID" value="SELMODRAFT_411398"/>
</dbReference>
<evidence type="ECO:0000313" key="2">
    <source>
        <dbReference type="EMBL" id="EFJ28535.1"/>
    </source>
</evidence>
<reference evidence="2 3" key="1">
    <citation type="journal article" date="2011" name="Science">
        <title>The Selaginella genome identifies genetic changes associated with the evolution of vascular plants.</title>
        <authorList>
            <person name="Banks J.A."/>
            <person name="Nishiyama T."/>
            <person name="Hasebe M."/>
            <person name="Bowman J.L."/>
            <person name="Gribskov M."/>
            <person name="dePamphilis C."/>
            <person name="Albert V.A."/>
            <person name="Aono N."/>
            <person name="Aoyama T."/>
            <person name="Ambrose B.A."/>
            <person name="Ashton N.W."/>
            <person name="Axtell M.J."/>
            <person name="Barker E."/>
            <person name="Barker M.S."/>
            <person name="Bennetzen J.L."/>
            <person name="Bonawitz N.D."/>
            <person name="Chapple C."/>
            <person name="Cheng C."/>
            <person name="Correa L.G."/>
            <person name="Dacre M."/>
            <person name="DeBarry J."/>
            <person name="Dreyer I."/>
            <person name="Elias M."/>
            <person name="Engstrom E.M."/>
            <person name="Estelle M."/>
            <person name="Feng L."/>
            <person name="Finet C."/>
            <person name="Floyd S.K."/>
            <person name="Frommer W.B."/>
            <person name="Fujita T."/>
            <person name="Gramzow L."/>
            <person name="Gutensohn M."/>
            <person name="Harholt J."/>
            <person name="Hattori M."/>
            <person name="Heyl A."/>
            <person name="Hirai T."/>
            <person name="Hiwatashi Y."/>
            <person name="Ishikawa M."/>
            <person name="Iwata M."/>
            <person name="Karol K.G."/>
            <person name="Koehler B."/>
            <person name="Kolukisaoglu U."/>
            <person name="Kubo M."/>
            <person name="Kurata T."/>
            <person name="Lalonde S."/>
            <person name="Li K."/>
            <person name="Li Y."/>
            <person name="Litt A."/>
            <person name="Lyons E."/>
            <person name="Manning G."/>
            <person name="Maruyama T."/>
            <person name="Michael T.P."/>
            <person name="Mikami K."/>
            <person name="Miyazaki S."/>
            <person name="Morinaga S."/>
            <person name="Murata T."/>
            <person name="Mueller-Roeber B."/>
            <person name="Nelson D.R."/>
            <person name="Obara M."/>
            <person name="Oguri Y."/>
            <person name="Olmstead R.G."/>
            <person name="Onodera N."/>
            <person name="Petersen B.L."/>
            <person name="Pils B."/>
            <person name="Prigge M."/>
            <person name="Rensing S.A."/>
            <person name="Riano-Pachon D.M."/>
            <person name="Roberts A.W."/>
            <person name="Sato Y."/>
            <person name="Scheller H.V."/>
            <person name="Schulz B."/>
            <person name="Schulz C."/>
            <person name="Shakirov E.V."/>
            <person name="Shibagaki N."/>
            <person name="Shinohara N."/>
            <person name="Shippen D.E."/>
            <person name="Soerensen I."/>
            <person name="Sotooka R."/>
            <person name="Sugimoto N."/>
            <person name="Sugita M."/>
            <person name="Sumikawa N."/>
            <person name="Tanurdzic M."/>
            <person name="Theissen G."/>
            <person name="Ulvskov P."/>
            <person name="Wakazuki S."/>
            <person name="Weng J.K."/>
            <person name="Willats W.W."/>
            <person name="Wipf D."/>
            <person name="Wolf P.G."/>
            <person name="Yang L."/>
            <person name="Zimmer A.D."/>
            <person name="Zhu Q."/>
            <person name="Mitros T."/>
            <person name="Hellsten U."/>
            <person name="Loque D."/>
            <person name="Otillar R."/>
            <person name="Salamov A."/>
            <person name="Schmutz J."/>
            <person name="Shapiro H."/>
            <person name="Lindquist E."/>
            <person name="Lucas S."/>
            <person name="Rokhsar D."/>
            <person name="Grigoriev I.V."/>
        </authorList>
    </citation>
    <scope>NUCLEOTIDE SEQUENCE [LARGE SCALE GENOMIC DNA]</scope>
</reference>
<gene>
    <name evidence="2" type="ORF">SELMODRAFT_411398</name>
</gene>
<name>D8RHI3_SELML</name>
<protein>
    <submittedName>
        <fullName evidence="2">Uncharacterized protein</fullName>
    </submittedName>
</protein>
<dbReference type="AlphaFoldDB" id="D8RHI3"/>
<sequence>MEAIVREKPMSYEEQYEEGANNDRSNLGRAPAAAAEQQQPQEMPLFSGRLIKYMRLGMIPHEIRGCGLGSRNFRQEMVSWVERDLFSRARLLEMQALLVFDAQMLAHEWELVLRTFDKSMLLVRLL</sequence>
<accession>D8RHI3</accession>
<evidence type="ECO:0000256" key="1">
    <source>
        <dbReference type="SAM" id="MobiDB-lite"/>
    </source>
</evidence>
<proteinExistence type="predicted"/>
<keyword evidence="3" id="KW-1185">Reference proteome</keyword>
<dbReference type="KEGG" id="smo:SELMODRAFT_411398"/>
<dbReference type="InParanoid" id="D8RHI3"/>
<dbReference type="EMBL" id="GL377579">
    <property type="protein sequence ID" value="EFJ28535.1"/>
    <property type="molecule type" value="Genomic_DNA"/>
</dbReference>
<dbReference type="HOGENOM" id="CLU_1985441_0_0_1"/>
<dbReference type="Proteomes" id="UP000001514">
    <property type="component" value="Unassembled WGS sequence"/>
</dbReference>
<feature type="compositionally biased region" description="Low complexity" evidence="1">
    <location>
        <begin position="30"/>
        <end position="41"/>
    </location>
</feature>